<sequence length="91" mass="10050">MGFLLEDKLNITQVMHLKKRLQNELEQSDNILIDGNKVSRVDASGLQLLLTARNVCHNQSINWQWQGASSELVGAAKALGLIKSLGLSDFC</sequence>
<dbReference type="InterPro" id="IPR002645">
    <property type="entry name" value="STAS_dom"/>
</dbReference>
<feature type="domain" description="STAS" evidence="1">
    <location>
        <begin position="1"/>
        <end position="91"/>
    </location>
</feature>
<organism evidence="2 3">
    <name type="scientific">Candidatus Enterovibrio escicola</name>
    <dbReference type="NCBI Taxonomy" id="1927127"/>
    <lineage>
        <taxon>Bacteria</taxon>
        <taxon>Pseudomonadati</taxon>
        <taxon>Pseudomonadota</taxon>
        <taxon>Gammaproteobacteria</taxon>
        <taxon>Vibrionales</taxon>
        <taxon>Vibrionaceae</taxon>
        <taxon>Enterovibrio</taxon>
    </lineage>
</organism>
<dbReference type="InterPro" id="IPR036513">
    <property type="entry name" value="STAS_dom_sf"/>
</dbReference>
<evidence type="ECO:0000313" key="3">
    <source>
        <dbReference type="Proteomes" id="UP000219020"/>
    </source>
</evidence>
<protein>
    <recommendedName>
        <fullName evidence="1">STAS domain-containing protein</fullName>
    </recommendedName>
</protein>
<keyword evidence="3" id="KW-1185">Reference proteome</keyword>
<name>A0A2A5T082_9GAMM</name>
<dbReference type="Pfam" id="PF13466">
    <property type="entry name" value="STAS_2"/>
    <property type="match status" value="1"/>
</dbReference>
<dbReference type="Proteomes" id="UP000219020">
    <property type="component" value="Unassembled WGS sequence"/>
</dbReference>
<dbReference type="PROSITE" id="PS50801">
    <property type="entry name" value="STAS"/>
    <property type="match status" value="1"/>
</dbReference>
<gene>
    <name evidence="2" type="ORF">BTN49_3081</name>
</gene>
<dbReference type="InterPro" id="IPR058548">
    <property type="entry name" value="MlaB-like_STAS"/>
</dbReference>
<accession>A0A2A5T082</accession>
<reference evidence="3" key="1">
    <citation type="submission" date="2017-04" db="EMBL/GenBank/DDBJ databases">
        <title>Genome evolution of the luminous symbionts of deep sea anglerfish.</title>
        <authorList>
            <person name="Hendry T.A."/>
        </authorList>
    </citation>
    <scope>NUCLEOTIDE SEQUENCE [LARGE SCALE GENOMIC DNA]</scope>
</reference>
<dbReference type="EMBL" id="NBYY01000034">
    <property type="protein sequence ID" value="PCS21540.1"/>
    <property type="molecule type" value="Genomic_DNA"/>
</dbReference>
<dbReference type="RefSeq" id="WP_097357296.1">
    <property type="nucleotide sequence ID" value="NZ_CAWNJE010000022.1"/>
</dbReference>
<dbReference type="GeneID" id="66952604"/>
<proteinExistence type="predicted"/>
<dbReference type="PANTHER" id="PTHR35849">
    <property type="entry name" value="BLR2341 PROTEIN"/>
    <property type="match status" value="1"/>
</dbReference>
<dbReference type="SUPFAM" id="SSF52091">
    <property type="entry name" value="SpoIIaa-like"/>
    <property type="match status" value="1"/>
</dbReference>
<dbReference type="PANTHER" id="PTHR35849:SF2">
    <property type="entry name" value="BLR2341 PROTEIN"/>
    <property type="match status" value="1"/>
</dbReference>
<comment type="caution">
    <text evidence="2">The sequence shown here is derived from an EMBL/GenBank/DDBJ whole genome shotgun (WGS) entry which is preliminary data.</text>
</comment>
<dbReference type="InterPro" id="IPR052746">
    <property type="entry name" value="MlaB_ABC_Transporter"/>
</dbReference>
<dbReference type="Gene3D" id="3.30.750.24">
    <property type="entry name" value="STAS domain"/>
    <property type="match status" value="1"/>
</dbReference>
<evidence type="ECO:0000313" key="2">
    <source>
        <dbReference type="EMBL" id="PCS21540.1"/>
    </source>
</evidence>
<evidence type="ECO:0000259" key="1">
    <source>
        <dbReference type="PROSITE" id="PS50801"/>
    </source>
</evidence>
<dbReference type="AlphaFoldDB" id="A0A2A5T082"/>